<dbReference type="CDD" id="cd18186">
    <property type="entry name" value="BTB_POZ_ZBTB_KLHL-like"/>
    <property type="match status" value="1"/>
</dbReference>
<dbReference type="EMBL" id="JACAZH010000013">
    <property type="protein sequence ID" value="KAF7351396.1"/>
    <property type="molecule type" value="Genomic_DNA"/>
</dbReference>
<dbReference type="PROSITE" id="PS50097">
    <property type="entry name" value="BTB"/>
    <property type="match status" value="1"/>
</dbReference>
<evidence type="ECO:0000259" key="2">
    <source>
        <dbReference type="PROSITE" id="PS50097"/>
    </source>
</evidence>
<reference evidence="3" key="1">
    <citation type="submission" date="2020-05" db="EMBL/GenBank/DDBJ databases">
        <title>Mycena genomes resolve the evolution of fungal bioluminescence.</title>
        <authorList>
            <person name="Tsai I.J."/>
        </authorList>
    </citation>
    <scope>NUCLEOTIDE SEQUENCE</scope>
    <source>
        <strain evidence="3">160909Yilan</strain>
    </source>
</reference>
<dbReference type="AlphaFoldDB" id="A0A8H6Y3Q3"/>
<dbReference type="Pfam" id="PF00651">
    <property type="entry name" value="BTB"/>
    <property type="match status" value="1"/>
</dbReference>
<evidence type="ECO:0000256" key="1">
    <source>
        <dbReference type="SAM" id="MobiDB-lite"/>
    </source>
</evidence>
<evidence type="ECO:0000313" key="4">
    <source>
        <dbReference type="Proteomes" id="UP000623467"/>
    </source>
</evidence>
<dbReference type="OrthoDB" id="3217871at2759"/>
<protein>
    <recommendedName>
        <fullName evidence="2">BTB domain-containing protein</fullName>
    </recommendedName>
</protein>
<dbReference type="SMART" id="SM00225">
    <property type="entry name" value="BTB"/>
    <property type="match status" value="1"/>
</dbReference>
<dbReference type="InterPro" id="IPR000210">
    <property type="entry name" value="BTB/POZ_dom"/>
</dbReference>
<organism evidence="3 4">
    <name type="scientific">Mycena sanguinolenta</name>
    <dbReference type="NCBI Taxonomy" id="230812"/>
    <lineage>
        <taxon>Eukaryota</taxon>
        <taxon>Fungi</taxon>
        <taxon>Dikarya</taxon>
        <taxon>Basidiomycota</taxon>
        <taxon>Agaricomycotina</taxon>
        <taxon>Agaricomycetes</taxon>
        <taxon>Agaricomycetidae</taxon>
        <taxon>Agaricales</taxon>
        <taxon>Marasmiineae</taxon>
        <taxon>Mycenaceae</taxon>
        <taxon>Mycena</taxon>
    </lineage>
</organism>
<feature type="region of interest" description="Disordered" evidence="1">
    <location>
        <begin position="29"/>
        <end position="48"/>
    </location>
</feature>
<dbReference type="InterPro" id="IPR011333">
    <property type="entry name" value="SKP1/BTB/POZ_sf"/>
</dbReference>
<gene>
    <name evidence="3" type="ORF">MSAN_01571300</name>
</gene>
<comment type="caution">
    <text evidence="3">The sequence shown here is derived from an EMBL/GenBank/DDBJ whole genome shotgun (WGS) entry which is preliminary data.</text>
</comment>
<dbReference type="SUPFAM" id="SSF54695">
    <property type="entry name" value="POZ domain"/>
    <property type="match status" value="1"/>
</dbReference>
<accession>A0A8H6Y3Q3</accession>
<dbReference type="Gene3D" id="3.30.710.10">
    <property type="entry name" value="Potassium Channel Kv1.1, Chain A"/>
    <property type="match status" value="1"/>
</dbReference>
<evidence type="ECO:0000313" key="3">
    <source>
        <dbReference type="EMBL" id="KAF7351396.1"/>
    </source>
</evidence>
<feature type="compositionally biased region" description="Acidic residues" evidence="1">
    <location>
        <begin position="37"/>
        <end position="48"/>
    </location>
</feature>
<name>A0A8H6Y3Q3_9AGAR</name>
<keyword evidence="4" id="KW-1185">Reference proteome</keyword>
<sequence>MSKKRKVTVGQVELIRAIESLVDLAEASSSHHKGEAYDDDDDNGTSDTEDNVEIFEAASRLVLKPDHETLVVESKALGSNQHGMTADHFDKHLAMLKELVPLRYGDIILQAESTQFRVNRDILAQQSSVFKDMFGVPLPADEPTVEGCPIVRVSDTAKDWEHLLELLYYHPFKATPSRPFAVVAAMLRLGKKYDIPEARDDALARLQYEFPTHLDAYTRAEYRGLTKIDPRKGIHVDLLNLCYDCSVYSCIPTVALQCFVFYNLGSIIYLL</sequence>
<dbReference type="Proteomes" id="UP000623467">
    <property type="component" value="Unassembled WGS sequence"/>
</dbReference>
<feature type="domain" description="BTB" evidence="2">
    <location>
        <begin position="105"/>
        <end position="176"/>
    </location>
</feature>
<proteinExistence type="predicted"/>